<evidence type="ECO:0000256" key="20">
    <source>
        <dbReference type="ARBA" id="ARBA00022879"/>
    </source>
</evidence>
<keyword evidence="31 32" id="KW-1160">Virus entry into host cell</keyword>
<dbReference type="CDD" id="cd09909">
    <property type="entry name" value="HIV-1-like_HR1-HR2"/>
    <property type="match status" value="1"/>
</dbReference>
<comment type="PTM">
    <text evidence="32">Highly glycosylated by host. The high number of glycan on the protein is reffered to as 'glycan shield' because it contributes to hide protein sequence from adaptive immune system.</text>
</comment>
<evidence type="ECO:0000256" key="11">
    <source>
        <dbReference type="ARBA" id="ARBA00022581"/>
    </source>
</evidence>
<evidence type="ECO:0000259" key="35">
    <source>
        <dbReference type="Pfam" id="PF00516"/>
    </source>
</evidence>
<feature type="topological domain" description="Cytoplasmic" evidence="32">
    <location>
        <begin position="711"/>
        <end position="864"/>
    </location>
</feature>
<comment type="domain">
    <text evidence="32">Some of the most genetically diverse regions of the viral genome are present in Env. They are called variable regions 1 through 5 (V1 through V5). Coreceptor usage of gp120 is determined mainly by the primary structure of the third variable region (V3) in the outer domain of gp120. The sequence of V3 determines which coreceptor, CCR5 and/or CXCR4 (corresponding to R5/macrophage, X4/T cell and R5X4/T cell and macrophage tropism), is used to trigger the fusion potential of the Env complex, and hence which cells the virus can infect. Binding to CCR5 involves a region adjacent in addition to V3.</text>
</comment>
<feature type="short sequence motif" description="YXXL motif; contains endocytosis signal" evidence="32">
    <location>
        <begin position="717"/>
        <end position="720"/>
    </location>
</feature>
<keyword evidence="21 32" id="KW-1164">Virus endocytosis by host</keyword>
<dbReference type="FunFam" id="2.170.40.20:FF:000004">
    <property type="entry name" value="Envelope glycoprotein gp160"/>
    <property type="match status" value="1"/>
</dbReference>
<comment type="function">
    <text evidence="32">Surface protein gp120: Attaches the virus to the host lymphoid cell by binding to the primary receptor CD4. This interaction induces a structural rearrangement creating a high affinity binding site for a chemokine coreceptor like CXCR4 and/or CCR5. Acts as a ligand for CD209/DC-SIGN and CLEC4M/DC-SIGNR, which are respectively found on dendritic cells (DCs), and on endothelial cells of liver sinusoids and lymph node sinuses. These interactions allow capture of viral particles at mucosal surfaces by these cells and subsequent transmission to permissive cells. HIV subverts the migration properties of dendritic cells to gain access to CD4+ T-cells in lymph nodes. Virus transmission to permissive T-cells occurs either in trans (without DCs infection, through viral capture and transmission), or in cis (following DCs productive infection, through the usual CD4-gp120 interaction), thereby inducing a robust infection. In trans infection, bound virions remain infectious over days and it is proposed that they are not degraded, but protected in non-lysosomal acidic organelles within the DCs close to the cell membrane thus contributing to the viral infectious potential during DCs' migration from the periphery to the lymphoid tissues. On arrival at lymphoid tissues, intact virions recycle back to DCs' cell surface allowing virus transmission to CD4+ T-cells.</text>
</comment>
<protein>
    <recommendedName>
        <fullName evidence="32">Envelope glycoprotein gp160</fullName>
    </recommendedName>
    <alternativeName>
        <fullName evidence="32">Env polyprotein</fullName>
    </alternativeName>
    <component>
        <recommendedName>
            <fullName evidence="32">Surface protein gp120</fullName>
            <shortName evidence="32">SU</shortName>
        </recommendedName>
        <alternativeName>
            <fullName evidence="32">Glycoprotein 120</fullName>
            <shortName evidence="32">gp120</shortName>
        </alternativeName>
    </component>
    <component>
        <recommendedName>
            <fullName evidence="32">Transmembrane protein gp41</fullName>
            <shortName evidence="32">TM</shortName>
        </recommendedName>
        <alternativeName>
            <fullName evidence="32">Glycoprotein 41</fullName>
            <shortName evidence="32">gp41</shortName>
        </alternativeName>
    </component>
</protein>
<dbReference type="Pfam" id="PF00516">
    <property type="entry name" value="GP120"/>
    <property type="match status" value="1"/>
</dbReference>
<evidence type="ECO:0000256" key="19">
    <source>
        <dbReference type="ARBA" id="ARBA00022870"/>
    </source>
</evidence>
<comment type="miscellaneous">
    <text evidence="32">Inhibitors targeting HIV-1 viral envelope proteins are used as antiretroviral drugs. Attachment of virions to the cell surface via non-specific interactions and CD4 binding can be blocked by inhibitors that include cyanovirin-N, cyclotriazadisulfonamide analogs, PRO 2000, TNX 355 and PRO 542. In addition, BMS 806 can block CD4-induced conformational changes. Env interactions with the coreceptor molecules can be targeted by CCR5 antagonists including SCH-D, maraviroc (UK 427857) and aplaviroc (GW 873140), and the CXCR4 antagonist AMD 070. Fusion of viral and cellular membranes can be inhibited by peptides such as enfuvirtide and tifuvirtide (T 1249). Resistance to inhibitors associated with mutations in Env are observed. Most of the time, single mutations confer only a modest reduction in drug susceptibility. Combination of several mutations is usually required to develop a high-level drug resistance.</text>
</comment>
<evidence type="ECO:0000256" key="34">
    <source>
        <dbReference type="SAM" id="MobiDB-lite"/>
    </source>
</evidence>
<evidence type="ECO:0000256" key="16">
    <source>
        <dbReference type="ARBA" id="ARBA00022729"/>
    </source>
</evidence>
<evidence type="ECO:0000256" key="18">
    <source>
        <dbReference type="ARBA" id="ARBA00022844"/>
    </source>
</evidence>
<dbReference type="GO" id="GO:0020002">
    <property type="term" value="C:host cell plasma membrane"/>
    <property type="evidence" value="ECO:0007669"/>
    <property type="project" value="UniProtKB-SubCell"/>
</dbReference>
<reference evidence="37 38" key="1">
    <citation type="journal article" date="2012" name="AIDS Res. Hum. Retroviruses">
        <title>Near Full-Length Sequence Analysis of Two New HIV Type 1 Unique (CRF01_AE/B) Recombinant Forms Among Men Who Have Sex with Men in China.</title>
        <authorList>
            <person name="Wang W."/>
            <person name="Meng Z."/>
            <person name="Zhou M."/>
            <person name="Guo C."/>
            <person name="Zhang F."/>
            <person name="Xu J."/>
            <person name="Zhang X."/>
        </authorList>
    </citation>
    <scope>NUCLEOTIDE SEQUENCE [LARGE SCALE GENOMIC DNA]</scope>
    <source>
        <strain evidence="37">08CYM047</strain>
    </source>
</reference>
<evidence type="ECO:0000256" key="10">
    <source>
        <dbReference type="ARBA" id="ARBA00022570"/>
    </source>
</evidence>
<evidence type="ECO:0000256" key="27">
    <source>
        <dbReference type="ARBA" id="ARBA00023157"/>
    </source>
</evidence>
<feature type="region of interest" description="Immunosuppression" evidence="32">
    <location>
        <begin position="579"/>
        <end position="597"/>
    </location>
</feature>
<keyword evidence="10 32" id="KW-1165">Clathrin-mediated endocytosis of virus by host</keyword>
<feature type="coiled-coil region" evidence="32">
    <location>
        <begin position="638"/>
        <end position="672"/>
    </location>
</feature>
<keyword evidence="18 32" id="KW-0946">Virion</keyword>
<keyword evidence="11 32" id="KW-0945">Host-virus interaction</keyword>
<evidence type="ECO:0000256" key="4">
    <source>
        <dbReference type="ARBA" id="ARBA00004563"/>
    </source>
</evidence>
<feature type="region of interest" description="Disordered" evidence="34">
    <location>
        <begin position="724"/>
        <end position="747"/>
    </location>
</feature>
<dbReference type="InterPro" id="IPR037527">
    <property type="entry name" value="Gp160"/>
</dbReference>
<evidence type="ECO:0000256" key="25">
    <source>
        <dbReference type="ARBA" id="ARBA00023136"/>
    </source>
</evidence>
<evidence type="ECO:0000256" key="24">
    <source>
        <dbReference type="ARBA" id="ARBA00023054"/>
    </source>
</evidence>
<comment type="caution">
    <text evidence="32 33">Lacks conserved residue(s) required for the propagation of feature annotation.</text>
</comment>
<evidence type="ECO:0000256" key="26">
    <source>
        <dbReference type="ARBA" id="ARBA00023139"/>
    </source>
</evidence>
<name>G0ZSX0_HV1</name>
<dbReference type="GO" id="GO:0016020">
    <property type="term" value="C:membrane"/>
    <property type="evidence" value="ECO:0007669"/>
    <property type="project" value="UniProtKB-UniRule"/>
</dbReference>
<dbReference type="HAMAP" id="MF_04083">
    <property type="entry name" value="HIV_ENV"/>
    <property type="match status" value="1"/>
</dbReference>
<dbReference type="GO" id="GO:1903908">
    <property type="term" value="P:positive regulation of plasma membrane raft polarization"/>
    <property type="evidence" value="ECO:0007669"/>
    <property type="project" value="UniProtKB-UniRule"/>
</dbReference>
<keyword evidence="19 32" id="KW-1043">Host membrane</keyword>
<keyword evidence="24 32" id="KW-0175">Coiled coil</keyword>
<feature type="disulfide bond" evidence="32">
    <location>
        <begin position="53"/>
        <end position="73"/>
    </location>
</feature>
<keyword evidence="25 32" id="KW-0472">Membrane</keyword>
<dbReference type="GO" id="GO:0019082">
    <property type="term" value="P:viral protein processing"/>
    <property type="evidence" value="ECO:0007669"/>
    <property type="project" value="UniProtKB-UniRule"/>
</dbReference>
<keyword evidence="15 32" id="KW-0053">Apoptosis</keyword>
<comment type="similarity">
    <text evidence="32">Belongs to the HIV-1 env protein family.</text>
</comment>
<accession>G0ZSX0</accession>
<evidence type="ECO:0000256" key="30">
    <source>
        <dbReference type="ARBA" id="ARBA00023288"/>
    </source>
</evidence>
<keyword evidence="13 32" id="KW-0165">Cleavage on pair of basic residues</keyword>
<dbReference type="GO" id="GO:0052031">
    <property type="term" value="P:symbiont-mediated perturbation of host defense response"/>
    <property type="evidence" value="ECO:0007669"/>
    <property type="project" value="UniProtKB-UniRule"/>
</dbReference>
<evidence type="ECO:0000256" key="13">
    <source>
        <dbReference type="ARBA" id="ARBA00022685"/>
    </source>
</evidence>
<keyword evidence="23 32" id="KW-1039">Host endosome</keyword>
<dbReference type="FunFam" id="1.20.5.490:FF:000001">
    <property type="entry name" value="Envelope glycoprotein gp160"/>
    <property type="match status" value="1"/>
</dbReference>
<feature type="chain" id="PRO_5023469315" description="Envelope glycoprotein gp160" evidence="32">
    <location>
        <begin position="32"/>
        <end position="864"/>
    </location>
</feature>
<comment type="domain">
    <text evidence="32">The YXXL motif is involved in determining the exact site of viral release at the surface of infected mononuclear cells and promotes endocytosis. YXXL and di-leucine endocytosis motifs interact directly or indirectly with the clathrin adapter complexes, opperate independently, and their activities are not additive.</text>
</comment>
<evidence type="ECO:0000259" key="36">
    <source>
        <dbReference type="Pfam" id="PF00517"/>
    </source>
</evidence>
<evidence type="ECO:0000256" key="3">
    <source>
        <dbReference type="ARBA" id="ARBA00004505"/>
    </source>
</evidence>
<evidence type="ECO:0000256" key="6">
    <source>
        <dbReference type="ARBA" id="ARBA00004650"/>
    </source>
</evidence>
<dbReference type="GO" id="GO:0039654">
    <property type="term" value="P:fusion of virus membrane with host endosome membrane"/>
    <property type="evidence" value="ECO:0007669"/>
    <property type="project" value="UniProtKB-UniRule"/>
</dbReference>
<comment type="subunit">
    <text evidence="32">The mature envelope protein (Env) consists of a homotrimer of non-covalently associated gp120-gp41 heterodimers. The resulting complex protrudes from the virus surface as a spike. There seems to be as few as 10 spikes on the average virion. Surface protein gp120 interacts with host CD4, CCR5 and CXCR4. Gp120 also interacts with the C-type lectins CD209/DC-SIGN and CLEC4M/DC-SIGNR (collectively referred to as DC-SIGN(R)). Gp120 and gp41 interact with GalCer. Gp120 interacts with host ITGA4/ITGB7 complex; on CD4+ T-cells, this interaction results in rapid activation of integrin ITGAL/LFA-1, which facilitates efficient cell-to-cell spreading of HIV-1. Gp120 interacts with cell-associated heparan sulfate; this interaction increases virus infectivity on permissive cells and may be involved in infection of CD4- cells.</text>
</comment>
<keyword evidence="26 32" id="KW-0564">Palmitate</keyword>
<dbReference type="FunFam" id="2.170.40.20:FF:000003">
    <property type="entry name" value="Envelope glycoprotein gp160"/>
    <property type="match status" value="1"/>
</dbReference>
<keyword evidence="17 32" id="KW-1161">Viral attachment to host cell</keyword>
<feature type="transmembrane region" description="Helical" evidence="33">
    <location>
        <begin position="13"/>
        <end position="41"/>
    </location>
</feature>
<evidence type="ECO:0000256" key="28">
    <source>
        <dbReference type="ARBA" id="ARBA00023180"/>
    </source>
</evidence>
<feature type="region of interest" description="Fusion peptide" evidence="32">
    <location>
        <begin position="517"/>
        <end position="537"/>
    </location>
</feature>
<proteinExistence type="inferred from homology"/>
<dbReference type="Gene3D" id="1.20.5.490">
    <property type="entry name" value="Single helix bin"/>
    <property type="match status" value="1"/>
</dbReference>
<evidence type="ECO:0000256" key="21">
    <source>
        <dbReference type="ARBA" id="ARBA00022890"/>
    </source>
</evidence>
<feature type="domain" description="Retroviral envelope protein GP41-like" evidence="36">
    <location>
        <begin position="535"/>
        <end position="726"/>
    </location>
</feature>
<keyword evidence="29 32" id="KW-0899">Viral immunoevasion</keyword>
<feature type="disulfide bond" evidence="32">
    <location>
        <begin position="234"/>
        <end position="245"/>
    </location>
</feature>
<comment type="function">
    <text evidence="32">Envelope glycoprotein gp160: Oligomerizes in the host endoplasmic reticulum into predominantly trimers. In a second time, gp160 transits in the host Golgi, where glycosylation is completed. The precursor is then proteolytically cleaved in the trans-Golgi and thereby activated by cellular furin or furin-like proteases to produce gp120 and gp41.</text>
</comment>
<feature type="domain" description="Human immunodeficiency virus 1 envelope glycoprotein Gp120" evidence="35">
    <location>
        <begin position="33"/>
        <end position="516"/>
    </location>
</feature>
<feature type="transmembrane region" description="Helical" evidence="33">
    <location>
        <begin position="517"/>
        <end position="540"/>
    </location>
</feature>
<evidence type="ECO:0000256" key="23">
    <source>
        <dbReference type="ARBA" id="ARBA00023046"/>
    </source>
</evidence>
<evidence type="ECO:0000256" key="33">
    <source>
        <dbReference type="RuleBase" id="RU363095"/>
    </source>
</evidence>
<dbReference type="Gene3D" id="1.10.287.210">
    <property type="match status" value="1"/>
</dbReference>
<dbReference type="InterPro" id="IPR036377">
    <property type="entry name" value="Gp120_core_sf"/>
</dbReference>
<comment type="subcellular location">
    <molecule>Transmembrane protein gp41</molecule>
    <subcellularLocation>
        <location evidence="32">Virion membrane</location>
        <topology evidence="32">Single-pass type I membrane protein</topology>
    </subcellularLocation>
    <subcellularLocation>
        <location evidence="32">Host cell membrane</location>
        <topology evidence="32">Single-pass type I membrane protein</topology>
    </subcellularLocation>
    <subcellularLocation>
        <location evidence="32">Host endosome membrane</location>
        <topology evidence="32">Single-pass type I membrane protein</topology>
    </subcellularLocation>
    <text evidence="32">It is probably concentrated at the site of budding and incorporated into the virions possibly by contacts between the cytoplasmic tail of Env and the N-terminus of Gag.</text>
</comment>
<dbReference type="InterPro" id="IPR000328">
    <property type="entry name" value="GP41-like"/>
</dbReference>
<feature type="site" description="Cleavage; by host furin" evidence="32">
    <location>
        <begin position="516"/>
        <end position="517"/>
    </location>
</feature>
<comment type="miscellaneous">
    <text evidence="32">HIV-1 lineages are divided in three main groups, M (for Major), O (for Outlier), and N (for New, or Non-M, Non-O). The vast majority of strains found worldwide belong to the group M. Group O seems to be endemic to and largely confined to Cameroon and neighboring countries in West Central Africa, where these viruses represent a small minority of HIV-1 strains. The group N is represented by a limited number of isolates from Cameroonian persons. The group M is further subdivided in 9 clades or subtypes (A to D, F to H, J and K).</text>
</comment>
<evidence type="ECO:0000256" key="15">
    <source>
        <dbReference type="ARBA" id="ARBA00022703"/>
    </source>
</evidence>
<feature type="region of interest" description="MPER; binding to GalCer" evidence="32">
    <location>
        <begin position="667"/>
        <end position="688"/>
    </location>
</feature>
<evidence type="ECO:0000256" key="31">
    <source>
        <dbReference type="ARBA" id="ARBA00023296"/>
    </source>
</evidence>
<dbReference type="EMBL" id="JF340054">
    <property type="protein sequence ID" value="AEL96802.1"/>
    <property type="molecule type" value="Genomic_RNA"/>
</dbReference>
<dbReference type="Gene3D" id="2.170.40.20">
    <property type="entry name" value="Human immunodeficiency virus 1, Gp160, envelope glycoprotein"/>
    <property type="match status" value="2"/>
</dbReference>
<keyword evidence="27 32" id="KW-1015">Disulfide bond</keyword>
<evidence type="ECO:0000256" key="12">
    <source>
        <dbReference type="ARBA" id="ARBA00022595"/>
    </source>
</evidence>
<keyword evidence="16 32" id="KW-0732">Signal</keyword>
<organism evidence="37 38">
    <name type="scientific">Human immunodeficiency virus type 1</name>
    <name type="common">HIV-1</name>
    <dbReference type="NCBI Taxonomy" id="11676"/>
    <lineage>
        <taxon>Viruses</taxon>
        <taxon>Riboviria</taxon>
        <taxon>Pararnavirae</taxon>
        <taxon>Artverviricota</taxon>
        <taxon>Revtraviricetes</taxon>
        <taxon>Ortervirales</taxon>
        <taxon>Retroviridae</taxon>
        <taxon>Orthoretrovirinae</taxon>
        <taxon>Lentivirus</taxon>
        <taxon>Lentivirus humimdef1</taxon>
    </lineage>
</organism>
<comment type="domain">
    <text evidence="32">The CD4-binding region is targeted by the antibody b12.</text>
</comment>
<keyword evidence="22 32" id="KW-1133">Transmembrane helix</keyword>
<dbReference type="SUPFAM" id="SSF56502">
    <property type="entry name" value="gp120 core"/>
    <property type="match status" value="2"/>
</dbReference>
<feature type="transmembrane region" description="Helical" evidence="33">
    <location>
        <begin position="683"/>
        <end position="710"/>
    </location>
</feature>
<evidence type="ECO:0000256" key="1">
    <source>
        <dbReference type="ARBA" id="ARBA00004402"/>
    </source>
</evidence>
<keyword evidence="30 32" id="KW-0449">Lipoprotein</keyword>
<gene>
    <name evidence="32 37" type="primary">env</name>
</gene>
<evidence type="ECO:0000256" key="8">
    <source>
        <dbReference type="ARBA" id="ARBA00022510"/>
    </source>
</evidence>
<dbReference type="GO" id="GO:0075512">
    <property type="term" value="P:clathrin-dependent endocytosis of virus by host cell"/>
    <property type="evidence" value="ECO:0007669"/>
    <property type="project" value="UniProtKB-UniRule"/>
</dbReference>
<dbReference type="Pfam" id="PF00517">
    <property type="entry name" value="GP41"/>
    <property type="match status" value="1"/>
</dbReference>
<evidence type="ECO:0000256" key="9">
    <source>
        <dbReference type="ARBA" id="ARBA00022511"/>
    </source>
</evidence>
<feature type="short sequence motif" description="Di-leucine internalization motif" evidence="32">
    <location>
        <begin position="863"/>
        <end position="864"/>
    </location>
</feature>
<keyword evidence="9 32" id="KW-1032">Host cell membrane</keyword>
<feature type="lipid moiety-binding region" description="S-palmitoyl cysteine; by host" evidence="32">
    <location>
        <position position="769"/>
    </location>
</feature>
<keyword evidence="28 32" id="KW-0325">Glycoprotein</keyword>
<dbReference type="Proteomes" id="UP000107101">
    <property type="component" value="Genome"/>
</dbReference>
<dbReference type="GO" id="GO:0044175">
    <property type="term" value="C:host cell endosome membrane"/>
    <property type="evidence" value="ECO:0007669"/>
    <property type="project" value="UniProtKB-SubCell"/>
</dbReference>
<comment type="function">
    <text evidence="32">Transmembrane protein gp41: Acts as a class I viral fusion protein. Under the current model, the protein has at least 3 conformational states: pre-fusion native state, pre-hairpin intermediate state, and post-fusion hairpin state. During fusion of viral and target intracellular membranes, the coiled coil regions (heptad repeats) assume a trimer-of-hairpins structure, positioning the fusion peptide in close proximity to the C-terminal region of the ectodomain. The formation of this structure appears to drive apposition and subsequent fusion of viral and target cell membranes. Complete fusion occurs in host cell endosomes and is dynamin-dependent, however some lipid transfer might occur at the plasma membrane. The virus undergoes clathrin-dependent internalization long before endosomal fusion, thus minimizing the surface exposure of conserved viral epitopes during fusion and reducing the efficacy of inhibitors targeting these epitopes. Membranes fusion leads to delivery of the nucleocapsid into the cytoplasm.</text>
</comment>
<feature type="chain" id="PRO_5023469316" description="Transmembrane protein gp41" evidence="32">
    <location>
        <begin position="517"/>
        <end position="864"/>
    </location>
</feature>
<feature type="compositionally biased region" description="Basic and acidic residues" evidence="34">
    <location>
        <begin position="728"/>
        <end position="747"/>
    </location>
</feature>
<evidence type="ECO:0000256" key="22">
    <source>
        <dbReference type="ARBA" id="ARBA00022989"/>
    </source>
</evidence>
<dbReference type="GO" id="GO:0005198">
    <property type="term" value="F:structural molecule activity"/>
    <property type="evidence" value="ECO:0007669"/>
    <property type="project" value="UniProtKB-UniRule"/>
</dbReference>
<keyword evidence="12 32" id="KW-1162">Viral penetration into host cytoplasm</keyword>
<comment type="domain">
    <text evidence="32 33">The 17 amino acids long immunosuppressive region is present in many retroviral envelope proteins. Synthetic peptides derived from this relatively conserved sequence inhibit immune function in vitro and in vivo.</text>
</comment>
<keyword evidence="20 32" id="KW-0261">Viral envelope protein</keyword>
<comment type="subcellular location">
    <molecule>Surface protein gp120</molecule>
    <subcellularLocation>
        <location evidence="32">Virion membrane</location>
        <topology evidence="32">Peripheral membrane protein</topology>
    </subcellularLocation>
    <subcellularLocation>
        <location evidence="32">Host cell membrane</location>
        <topology evidence="32">Peripheral membrane protein</topology>
    </subcellularLocation>
    <subcellularLocation>
        <location evidence="32">Host endosome membrane</location>
        <topology evidence="32">Single-pass type I membrane protein</topology>
    </subcellularLocation>
    <text evidence="32">The surface protein is not anchored to the viral envelope, but associates with the extravirion surface through its binding to TM. It is probably concentrated at the site of budding and incorporated into the virions possibly by contacts between the cytoplasmic tail of Env and the N-terminus of Gag.</text>
</comment>
<feature type="region of interest" description="V5" evidence="32">
    <location>
        <begin position="466"/>
        <end position="476"/>
    </location>
</feature>
<dbReference type="InterPro" id="IPR000777">
    <property type="entry name" value="HIV1_Gp120"/>
</dbReference>
<evidence type="ECO:0000256" key="32">
    <source>
        <dbReference type="HAMAP-Rule" id="MF_04083"/>
    </source>
</evidence>
<dbReference type="GO" id="GO:0055036">
    <property type="term" value="C:virion membrane"/>
    <property type="evidence" value="ECO:0007669"/>
    <property type="project" value="UniProtKB-SubCell"/>
</dbReference>
<evidence type="ECO:0000256" key="2">
    <source>
        <dbReference type="ARBA" id="ARBA00004433"/>
    </source>
</evidence>
<dbReference type="SUPFAM" id="SSF58069">
    <property type="entry name" value="Virus ectodomain"/>
    <property type="match status" value="1"/>
</dbReference>
<dbReference type="GO" id="GO:0019062">
    <property type="term" value="P:virion attachment to host cell"/>
    <property type="evidence" value="ECO:0007669"/>
    <property type="project" value="UniProtKB-UniRule"/>
</dbReference>
<sequence length="864" mass="97885">MRVKVTQMSWLNLWIWGTLITGLVIMCSTSDSLWVTVYYGVPVWRDAETTLFCASDAKAHVTEIHNVWATHACVPTDPNPQEIHLENVTENFKWKNNMVDQMHEDIISLWDQSLKPCVKLTPLCVTLNCTDAHFQNTTEGSKGKNITDGVNIGNLTDEVKNCTFNMTTEIRDKKHKVHALFYRLDIVSIGNESNKEYRLINCNTSVIKQACPKVSFDPIPIHYCTPAGYAILKCNDKNFNGTGPCKNVSSVQCTHGIKPVVSTQLLLNGSLAEEEIIIRSENLTDNAKTIIVHLNESVQINCTRPANNTRTGITIGPGQVFYRTGDIIGDIRKAFCEVNKTEWKEVLKQVTTKLKEHFNTTKIILQPPSGGDLEITMHHFNCRGEFFYCNTTKLFNSTWTMGNGTWTDNKTMENGTSTIILPCKIKQIVNMWQGTGQAMYAPPIRGPITCVSNITGILLTRDGGNNNGSNETFRPGGGDIKENWRSELYKYKVVQIEPLGIAPTRAKRRVVEREKRAVGIGAMIFGFLGAAGSTMGAASITLTVQARQLLSGIVQQQSNLLRAIEAQQHMLQLTVWGIKQLQARVLAVERYLKDQKFLGLWGCSGKIICTTAVPWNSTWSNRSFEEIWENMTWTEWEREISNYTNTIYDLLTESQNQQDKNEQKLLELDKWASLWNWFDITNWLWYIKIFIMIVGGIIGLRIIFAVLSIVNKVRQGYSPLSFQTLSHHQREPDRPERIEEGGGEQGRDRSVRLVSGFFSIAWDDLRSLCLFLYHRLRDFISIAARTVELLGQGLRRGWEGLKYLGNLLLYWGRELKISAISLLNTTAIAVAGWTDRVIEAAQGAWRAILHIPRRIRQGFERALL</sequence>
<evidence type="ECO:0000313" key="38">
    <source>
        <dbReference type="Proteomes" id="UP000107101"/>
    </source>
</evidence>
<evidence type="ECO:0000256" key="7">
    <source>
        <dbReference type="ARBA" id="ARBA00022506"/>
    </source>
</evidence>
<feature type="disulfide bond" evidence="32">
    <location>
        <begin position="224"/>
        <end position="253"/>
    </location>
</feature>
<keyword evidence="14 32" id="KW-0812">Transmembrane</keyword>
<comment type="PTM">
    <text evidence="32">Palmitoylation of the transmembrane protein and of Env polyprotein (prior to its proteolytic cleavage) is essential for their association with host cell membrane lipid rafts. Palmitoylation is therefore required for envelope trafficking to classical lipid rafts, but not for viral replication.</text>
</comment>
<comment type="domain">
    <text evidence="32">The membrane proximal external region (MPER) present in gp41 is a tryptophan-rich region recognized by the antibodies 2F5, Z13, and 4E10. MPER seems to play a role in fusion.</text>
</comment>
<comment type="PTM">
    <text evidence="32">Specific enzymatic cleavages in vivo yield mature proteins. Envelope glycoproteins are synthesized as a inactive precursor that is heavily N-glycosylated and processed likely by host cell furin in the Golgi to yield the mature SU and TM proteins. The cleavage site between SU and TM requires the minimal sequence [KR]-X-[KR]-R. About 2 of the 9 disulfide bonds of gp41 are reduced by P4HB/PDI, following binding to CD4 receptor.</text>
</comment>
<dbReference type="GO" id="GO:0019064">
    <property type="term" value="P:fusion of virus membrane with host plasma membrane"/>
    <property type="evidence" value="ECO:0007669"/>
    <property type="project" value="UniProtKB-UniRule"/>
</dbReference>
<feature type="disulfide bond" evidence="32">
    <location>
        <begin position="603"/>
        <end position="609"/>
    </location>
</feature>
<keyword evidence="8 32" id="KW-1170">Fusion of virus membrane with host endosomal membrane</keyword>
<evidence type="ECO:0000256" key="17">
    <source>
        <dbReference type="ARBA" id="ARBA00022804"/>
    </source>
</evidence>
<feature type="region of interest" description="CD4-binding loop" evidence="32">
    <location>
        <begin position="368"/>
        <end position="378"/>
    </location>
</feature>
<dbReference type="FunFam" id="1.10.287.210:FF:000001">
    <property type="entry name" value="Envelope glycoprotein gp160"/>
    <property type="match status" value="1"/>
</dbReference>
<organismHost>
    <name type="scientific">Homo sapiens</name>
    <name type="common">Human</name>
    <dbReference type="NCBI Taxonomy" id="9606"/>
</organismHost>
<keyword evidence="7 32" id="KW-1168">Fusion of virus membrane with host membrane</keyword>
<dbReference type="GO" id="GO:0019031">
    <property type="term" value="C:viral envelope"/>
    <property type="evidence" value="ECO:0007669"/>
    <property type="project" value="UniProtKB-KW"/>
</dbReference>
<evidence type="ECO:0000256" key="14">
    <source>
        <dbReference type="ARBA" id="ARBA00022692"/>
    </source>
</evidence>
<evidence type="ECO:0000313" key="37">
    <source>
        <dbReference type="EMBL" id="AEL96802.1"/>
    </source>
</evidence>
<evidence type="ECO:0000256" key="5">
    <source>
        <dbReference type="ARBA" id="ARBA00004578"/>
    </source>
</evidence>
<evidence type="ECO:0000256" key="29">
    <source>
        <dbReference type="ARBA" id="ARBA00023280"/>
    </source>
</evidence>
<comment type="subcellular location">
    <subcellularLocation>
        <location evidence="3">Host cell membrane</location>
        <topology evidence="3">Peripheral membrane protein</topology>
    </subcellularLocation>
    <subcellularLocation>
        <location evidence="1">Host cell membrane</location>
        <topology evidence="1">Single-pass type I membrane protein</topology>
    </subcellularLocation>
    <subcellularLocation>
        <location evidence="2">Host endosome membrane</location>
        <topology evidence="2">Peripheral membrane protein</topology>
    </subcellularLocation>
    <subcellularLocation>
        <location evidence="5">Host endosome membrane</location>
        <topology evidence="5">Single-pass type I membrane protein</topology>
    </subcellularLocation>
    <subcellularLocation>
        <location evidence="6">Virion membrane</location>
        <topology evidence="6">Peripheral membrane protein</topology>
    </subcellularLocation>
    <subcellularLocation>
        <location evidence="4">Virion membrane</location>
        <topology evidence="4">Single-pass type I membrane protein</topology>
    </subcellularLocation>
</comment>
<dbReference type="GO" id="GO:1903911">
    <property type="term" value="P:positive regulation of receptor clustering"/>
    <property type="evidence" value="ECO:0007669"/>
    <property type="project" value="UniProtKB-UniRule"/>
</dbReference>